<accession>A0A6N4TDH6</accession>
<organism evidence="4 5">
    <name type="scientific">Athalassotoga saccharophila</name>
    <dbReference type="NCBI Taxonomy" id="1441386"/>
    <lineage>
        <taxon>Bacteria</taxon>
        <taxon>Thermotogati</taxon>
        <taxon>Thermotogota</taxon>
        <taxon>Thermotogae</taxon>
        <taxon>Mesoaciditogales</taxon>
        <taxon>Mesoaciditogaceae</taxon>
        <taxon>Athalassotoga</taxon>
    </lineage>
</organism>
<reference evidence="5" key="1">
    <citation type="submission" date="2019-04" db="EMBL/GenBank/DDBJ databases">
        <title>NAS-01 Genome Sequencing.</title>
        <authorList>
            <person name="Kato S."/>
            <person name="Itoh T."/>
            <person name="Ohkuma M."/>
        </authorList>
    </citation>
    <scope>NUCLEOTIDE SEQUENCE [LARGE SCALE GENOMIC DNA]</scope>
    <source>
        <strain evidence="5">NAS-01</strain>
        <plasmid evidence="5">pATS1</plasmid>
    </source>
</reference>
<dbReference type="SUPFAM" id="SSF46785">
    <property type="entry name" value="Winged helix' DNA-binding domain"/>
    <property type="match status" value="2"/>
</dbReference>
<dbReference type="Pfam" id="PF01051">
    <property type="entry name" value="Rep3_N"/>
    <property type="match status" value="1"/>
</dbReference>
<dbReference type="AlphaFoldDB" id="A0A6N4TDH6"/>
<protein>
    <submittedName>
        <fullName evidence="4">Replication initiation protein</fullName>
    </submittedName>
</protein>
<evidence type="ECO:0000313" key="5">
    <source>
        <dbReference type="Proteomes" id="UP000463916"/>
    </source>
</evidence>
<proteinExistence type="inferred from homology"/>
<dbReference type="Gene3D" id="1.10.10.10">
    <property type="entry name" value="Winged helix-like DNA-binding domain superfamily/Winged helix DNA-binding domain"/>
    <property type="match status" value="2"/>
</dbReference>
<feature type="domain" description="Initiator Rep protein WH1" evidence="3">
    <location>
        <begin position="13"/>
        <end position="154"/>
    </location>
</feature>
<evidence type="ECO:0000259" key="3">
    <source>
        <dbReference type="Pfam" id="PF01051"/>
    </source>
</evidence>
<dbReference type="InterPro" id="IPR036388">
    <property type="entry name" value="WH-like_DNA-bd_sf"/>
</dbReference>
<name>A0A6N4TDH6_9BACT</name>
<comment type="similarity">
    <text evidence="1">Belongs to the initiator RepB protein family.</text>
</comment>
<evidence type="ECO:0000256" key="1">
    <source>
        <dbReference type="ARBA" id="ARBA00038283"/>
    </source>
</evidence>
<dbReference type="InterPro" id="IPR000525">
    <property type="entry name" value="Initiator_Rep_WH1"/>
</dbReference>
<dbReference type="KEGG" id="asac:ATHSA_p10001"/>
<gene>
    <name evidence="4" type="ORF">ATHSA_p10001</name>
</gene>
<keyword evidence="4" id="KW-0614">Plasmid</keyword>
<dbReference type="Pfam" id="PF21205">
    <property type="entry name" value="Rep3_C"/>
    <property type="match status" value="1"/>
</dbReference>
<sequence length="441" mass="52261">MKSIDFRDNKMLVLHNSVIEARYNMNLDEIKLFIALISLIKKDDTELKEYQIESEKLNNIFNISNKDGIYEVTKRVADGLMKRIIFIEDKGKKYWAKYSIFSKMEYKDGVLHVKFNSEISPYLLKLRDNFTRFKLAEFKPFTSKYSIRIYELLKQYKKIGERTFDIEDLKLRLGIEQGELKKVIDFKRFVVNIAQRELENTPLAFDYQMIKSGKKFTKIKFILKNKFKDTPEIDYNDIEKVLQSPDKIGDISEEDLEEIYALIPPDQMTDSVKQMITEYYLSTGPEYVKNAIEYVNNQKPKNYVAYLKSTLENHYADVLERERELEEQRKAEEEKRERIMLLKGKINELIKQRDIAIEKQARSVFESLPDNVKEQVIRLAKATILEENPKEDVNSTDHIFKVKLEIYTLDTVKTLYSDKFKEIYDTYNTQIASIEEEIKSL</sequence>
<keyword evidence="2" id="KW-0175">Coiled coil</keyword>
<evidence type="ECO:0000256" key="2">
    <source>
        <dbReference type="SAM" id="Coils"/>
    </source>
</evidence>
<dbReference type="GO" id="GO:0003887">
    <property type="term" value="F:DNA-directed DNA polymerase activity"/>
    <property type="evidence" value="ECO:0007669"/>
    <property type="project" value="InterPro"/>
</dbReference>
<dbReference type="InterPro" id="IPR036390">
    <property type="entry name" value="WH_DNA-bd_sf"/>
</dbReference>
<feature type="coiled-coil region" evidence="2">
    <location>
        <begin position="308"/>
        <end position="352"/>
    </location>
</feature>
<dbReference type="GO" id="GO:0006270">
    <property type="term" value="P:DNA replication initiation"/>
    <property type="evidence" value="ECO:0007669"/>
    <property type="project" value="InterPro"/>
</dbReference>
<geneLocation type="plasmid" evidence="4 5">
    <name>pATS1</name>
</geneLocation>
<dbReference type="Proteomes" id="UP000463916">
    <property type="component" value="Plasmid pATS1"/>
</dbReference>
<keyword evidence="5" id="KW-1185">Reference proteome</keyword>
<evidence type="ECO:0000313" key="4">
    <source>
        <dbReference type="EMBL" id="BBJ29048.1"/>
    </source>
</evidence>
<dbReference type="RefSeq" id="WP_179956270.1">
    <property type="nucleotide sequence ID" value="NZ_AP019552.1"/>
</dbReference>
<dbReference type="EMBL" id="AP019552">
    <property type="protein sequence ID" value="BBJ29048.1"/>
    <property type="molecule type" value="Genomic_DNA"/>
</dbReference>